<feature type="region of interest" description="Disordered" evidence="4">
    <location>
        <begin position="446"/>
        <end position="476"/>
    </location>
</feature>
<evidence type="ECO:0000256" key="1">
    <source>
        <dbReference type="ARBA" id="ARBA00007257"/>
    </source>
</evidence>
<dbReference type="NCBIfam" id="TIGR04226">
    <property type="entry name" value="RrgB_K2N_iso_D2"/>
    <property type="match status" value="1"/>
</dbReference>
<dbReference type="Gene3D" id="2.60.40.10">
    <property type="entry name" value="Immunoglobulins"/>
    <property type="match status" value="3"/>
</dbReference>
<dbReference type="PANTHER" id="PTHR36108">
    <property type="entry name" value="COLOSSIN-B-RELATED"/>
    <property type="match status" value="1"/>
</dbReference>
<dbReference type="Pfam" id="PF17802">
    <property type="entry name" value="SpaA"/>
    <property type="match status" value="1"/>
</dbReference>
<dbReference type="InterPro" id="IPR032364">
    <property type="entry name" value="GramPos_pilinD1_N"/>
</dbReference>
<evidence type="ECO:0000256" key="2">
    <source>
        <dbReference type="ARBA" id="ARBA00022525"/>
    </source>
</evidence>
<dbReference type="NCBIfam" id="TIGR01167">
    <property type="entry name" value="LPXTG_anchor"/>
    <property type="match status" value="1"/>
</dbReference>
<evidence type="ECO:0000313" key="9">
    <source>
        <dbReference type="EMBL" id="PAB00137.1"/>
    </source>
</evidence>
<dbReference type="RefSeq" id="WP_010746361.1">
    <property type="nucleotide sequence ID" value="NZ_LHUG01000010.1"/>
</dbReference>
<feature type="chain" id="PRO_5039596119" evidence="6">
    <location>
        <begin position="20"/>
        <end position="510"/>
    </location>
</feature>
<accession>A0A267HPI5</accession>
<feature type="compositionally biased region" description="Low complexity" evidence="4">
    <location>
        <begin position="459"/>
        <end position="468"/>
    </location>
</feature>
<dbReference type="Gene3D" id="2.60.40.740">
    <property type="match status" value="1"/>
</dbReference>
<dbReference type="InterPro" id="IPR048052">
    <property type="entry name" value="FM1-like"/>
</dbReference>
<evidence type="ECO:0000259" key="7">
    <source>
        <dbReference type="Pfam" id="PF16555"/>
    </source>
</evidence>
<dbReference type="Proteomes" id="UP000216797">
    <property type="component" value="Unassembled WGS sequence"/>
</dbReference>
<feature type="signal peptide" evidence="6">
    <location>
        <begin position="1"/>
        <end position="19"/>
    </location>
</feature>
<name>A0A267HPI5_9ENTE</name>
<feature type="transmembrane region" description="Helical" evidence="5">
    <location>
        <begin position="485"/>
        <end position="501"/>
    </location>
</feature>
<sequence>MKKMLLAFTSLLLFVPLMMGMSASDTSKDNRVDIVLHKIAFPDGEMPADSENTGRADDDHASLLKEYHGLNNVKFEVFDVSRKFYELRNSGMSAEQAQQELAKLGPNKVRVAEGTTHRASEGEQRYTVADVQDGLLVFSLAAKSAQAKGQDAVYLIHESSAPKYINTVSKDLVVVLPVYDGDAVLNPIHLYPKNERKQTIPPRFNKVVTDGKANYNFGDKIPFTVTTTVPDDLTDYKYFKITDQADDVLHFNPESLKVTIDGKEVSFLYEKNVREHGFELNFKDIDKLSDYEGKTIVITYTDTLMSHEKVDAKIVNTASLDTDFDKITKEVDVKTGGKKFVKVDMADNTKLLAGAEFVVLNEQNQYLVQSKDGFAWEDSRDAANLVKLVSNKEGAFEITGLAYGKYQLQEITAPEGYQLNQSPVEFVISETSYDMADGVLKVVNKATETPPNKPDKPNKPNVPDTNKPNTKHHFPKTNEILNNKMVWLGAVMILIVIIVFVRNKKEKNEE</sequence>
<reference evidence="9 10" key="1">
    <citation type="submission" date="2015-08" db="EMBL/GenBank/DDBJ databases">
        <title>Enterococcus genome sequence.</title>
        <authorList>
            <person name="Acedo J.Z."/>
            <person name="Vederas J.C."/>
        </authorList>
    </citation>
    <scope>NUCLEOTIDE SEQUENCE [LARGE SCALE GENOMIC DNA]</scope>
    <source>
        <strain evidence="9 10">49</strain>
    </source>
</reference>
<evidence type="ECO:0000313" key="10">
    <source>
        <dbReference type="Proteomes" id="UP000216797"/>
    </source>
</evidence>
<keyword evidence="5" id="KW-1133">Transmembrane helix</keyword>
<evidence type="ECO:0000256" key="5">
    <source>
        <dbReference type="SAM" id="Phobius"/>
    </source>
</evidence>
<evidence type="ECO:0000256" key="6">
    <source>
        <dbReference type="SAM" id="SignalP"/>
    </source>
</evidence>
<dbReference type="AlphaFoldDB" id="A0A267HPI5"/>
<feature type="domain" description="SpaA-like prealbumin fold" evidence="8">
    <location>
        <begin position="339"/>
        <end position="432"/>
    </location>
</feature>
<evidence type="ECO:0000256" key="3">
    <source>
        <dbReference type="ARBA" id="ARBA00022729"/>
    </source>
</evidence>
<dbReference type="InterPro" id="IPR013783">
    <property type="entry name" value="Ig-like_fold"/>
</dbReference>
<comment type="similarity">
    <text evidence="1">Belongs to the serine-aspartate repeat-containing protein (SDr) family.</text>
</comment>
<gene>
    <name evidence="9" type="ORF">AKL21_10850</name>
</gene>
<organism evidence="9 10">
    <name type="scientific">Enterococcus canintestini</name>
    <dbReference type="NCBI Taxonomy" id="317010"/>
    <lineage>
        <taxon>Bacteria</taxon>
        <taxon>Bacillati</taxon>
        <taxon>Bacillota</taxon>
        <taxon>Bacilli</taxon>
        <taxon>Lactobacillales</taxon>
        <taxon>Enterococcaceae</taxon>
        <taxon>Enterococcus</taxon>
    </lineage>
</organism>
<dbReference type="InterPro" id="IPR041033">
    <property type="entry name" value="SpaA_PFL_dom_1"/>
</dbReference>
<dbReference type="SUPFAM" id="SSF49478">
    <property type="entry name" value="Cna protein B-type domain"/>
    <property type="match status" value="1"/>
</dbReference>
<dbReference type="InterPro" id="IPR026466">
    <property type="entry name" value="Fim_isopep_form_D2_dom"/>
</dbReference>
<dbReference type="EMBL" id="LHUG01000010">
    <property type="protein sequence ID" value="PAB00137.1"/>
    <property type="molecule type" value="Genomic_DNA"/>
</dbReference>
<dbReference type="Pfam" id="PF16555">
    <property type="entry name" value="GramPos_pilinD1"/>
    <property type="match status" value="1"/>
</dbReference>
<keyword evidence="2" id="KW-0964">Secreted</keyword>
<dbReference type="PANTHER" id="PTHR36108:SF13">
    <property type="entry name" value="COLOSSIN-B-RELATED"/>
    <property type="match status" value="1"/>
</dbReference>
<keyword evidence="5" id="KW-0472">Membrane</keyword>
<keyword evidence="5" id="KW-0812">Transmembrane</keyword>
<comment type="caution">
    <text evidence="9">The sequence shown here is derived from an EMBL/GenBank/DDBJ whole genome shotgun (WGS) entry which is preliminary data.</text>
</comment>
<evidence type="ECO:0000259" key="8">
    <source>
        <dbReference type="Pfam" id="PF17802"/>
    </source>
</evidence>
<proteinExistence type="inferred from homology"/>
<evidence type="ECO:0000256" key="4">
    <source>
        <dbReference type="SAM" id="MobiDB-lite"/>
    </source>
</evidence>
<keyword evidence="3 6" id="KW-0732">Signal</keyword>
<keyword evidence="10" id="KW-1185">Reference proteome</keyword>
<dbReference type="NCBIfam" id="NF033902">
    <property type="entry name" value="iso_D2_wall_anc"/>
    <property type="match status" value="1"/>
</dbReference>
<feature type="domain" description="Gram-positive pilin subunit D1 N-terminal" evidence="7">
    <location>
        <begin position="30"/>
        <end position="195"/>
    </location>
</feature>
<protein>
    <submittedName>
        <fullName evidence="9">Fimbrial assembly protein</fullName>
    </submittedName>
</protein>